<dbReference type="OrthoDB" id="6607672at2759"/>
<gene>
    <name evidence="3" type="ORF">NMOB1V02_LOCUS4842</name>
</gene>
<name>A0A7R9GDS3_9CRUS</name>
<accession>A0A7R9GDS3</accession>
<evidence type="ECO:0000313" key="4">
    <source>
        <dbReference type="Proteomes" id="UP000678499"/>
    </source>
</evidence>
<sequence length="160" mass="17573">MERIVIFSSLVVFLATSVYAGRSVSSSPDENKLATTSEAALDNIMADLIAAYQQRLLARRDTTNKPVPHGNYPEIRKRIATAASHHHQHSSNSPISTNSKIKAQRNYPSNNSRNKRQQGYGPAHPPSSGQTGLAAAGPVYTFMRTDLAGNYKWGVRHSIR</sequence>
<dbReference type="EMBL" id="CAJPEX010000798">
    <property type="protein sequence ID" value="CAG0917252.1"/>
    <property type="molecule type" value="Genomic_DNA"/>
</dbReference>
<feature type="chain" id="PRO_5036403266" evidence="2">
    <location>
        <begin position="21"/>
        <end position="160"/>
    </location>
</feature>
<protein>
    <submittedName>
        <fullName evidence="3">Uncharacterized protein</fullName>
    </submittedName>
</protein>
<dbReference type="Proteomes" id="UP000678499">
    <property type="component" value="Unassembled WGS sequence"/>
</dbReference>
<feature type="compositionally biased region" description="Polar residues" evidence="1">
    <location>
        <begin position="94"/>
        <end position="112"/>
    </location>
</feature>
<evidence type="ECO:0000256" key="2">
    <source>
        <dbReference type="SAM" id="SignalP"/>
    </source>
</evidence>
<reference evidence="3" key="1">
    <citation type="submission" date="2020-11" db="EMBL/GenBank/DDBJ databases">
        <authorList>
            <person name="Tran Van P."/>
        </authorList>
    </citation>
    <scope>NUCLEOTIDE SEQUENCE</scope>
</reference>
<dbReference type="AlphaFoldDB" id="A0A7R9GDS3"/>
<dbReference type="EMBL" id="OA882835">
    <property type="protein sequence ID" value="CAD7277100.1"/>
    <property type="molecule type" value="Genomic_DNA"/>
</dbReference>
<organism evidence="3">
    <name type="scientific">Notodromas monacha</name>
    <dbReference type="NCBI Taxonomy" id="399045"/>
    <lineage>
        <taxon>Eukaryota</taxon>
        <taxon>Metazoa</taxon>
        <taxon>Ecdysozoa</taxon>
        <taxon>Arthropoda</taxon>
        <taxon>Crustacea</taxon>
        <taxon>Oligostraca</taxon>
        <taxon>Ostracoda</taxon>
        <taxon>Podocopa</taxon>
        <taxon>Podocopida</taxon>
        <taxon>Cypridocopina</taxon>
        <taxon>Cypridoidea</taxon>
        <taxon>Cyprididae</taxon>
        <taxon>Notodromas</taxon>
    </lineage>
</organism>
<keyword evidence="2" id="KW-0732">Signal</keyword>
<feature type="signal peptide" evidence="2">
    <location>
        <begin position="1"/>
        <end position="20"/>
    </location>
</feature>
<feature type="region of interest" description="Disordered" evidence="1">
    <location>
        <begin position="81"/>
        <end position="132"/>
    </location>
</feature>
<keyword evidence="4" id="KW-1185">Reference proteome</keyword>
<proteinExistence type="predicted"/>
<evidence type="ECO:0000313" key="3">
    <source>
        <dbReference type="EMBL" id="CAD7277100.1"/>
    </source>
</evidence>
<evidence type="ECO:0000256" key="1">
    <source>
        <dbReference type="SAM" id="MobiDB-lite"/>
    </source>
</evidence>